<evidence type="ECO:0000259" key="3">
    <source>
        <dbReference type="Pfam" id="PF22725"/>
    </source>
</evidence>
<proteinExistence type="predicted"/>
<dbReference type="SUPFAM" id="SSF55347">
    <property type="entry name" value="Glyceraldehyde-3-phosphate dehydrogenase-like, C-terminal domain"/>
    <property type="match status" value="1"/>
</dbReference>
<dbReference type="Pfam" id="PF01408">
    <property type="entry name" value="GFO_IDH_MocA"/>
    <property type="match status" value="1"/>
</dbReference>
<evidence type="ECO:0000256" key="1">
    <source>
        <dbReference type="ARBA" id="ARBA00023002"/>
    </source>
</evidence>
<dbReference type="InterPro" id="IPR036291">
    <property type="entry name" value="NAD(P)-bd_dom_sf"/>
</dbReference>
<evidence type="ECO:0000313" key="5">
    <source>
        <dbReference type="Proteomes" id="UP000004691"/>
    </source>
</evidence>
<dbReference type="InterPro" id="IPR055170">
    <property type="entry name" value="GFO_IDH_MocA-like_dom"/>
</dbReference>
<accession>I0V304</accession>
<gene>
    <name evidence="4" type="ORF">SacxiDRAFT_2277</name>
</gene>
<dbReference type="GO" id="GO:0016491">
    <property type="term" value="F:oxidoreductase activity"/>
    <property type="evidence" value="ECO:0007669"/>
    <property type="project" value="UniProtKB-KW"/>
</dbReference>
<keyword evidence="1" id="KW-0560">Oxidoreductase</keyword>
<sequence>METVEAVGSQLRVGLVGAGSWARRVHAPGLADHPATTLSAVWTRRPDAAAELAREYEVAACDTFAELLHRVDAVAFAVPPAAQGDLAVTAAEAGKHLILEKPLAADLAQAERVARAVSSSGVVALLFLTLRYALRTRDWLADLAQTGGWAGGSARWLSGALLGDRYGKAAWRHEIGALGDIGPHALDLIDAALGTITRVVAARHDNGDLWHILLEHDGGATSTVTLASRLPIMPTAVEFTVYGPGGLRVLGREPDSRAESFTALLDDLAAMIDSGVREHPCDVHRGVHLQRLLEECKARAEVGGAGRP</sequence>
<keyword evidence="5" id="KW-1185">Reference proteome</keyword>
<protein>
    <submittedName>
        <fullName evidence="4">Putative dehydrogenase</fullName>
    </submittedName>
</protein>
<dbReference type="GO" id="GO:0000166">
    <property type="term" value="F:nucleotide binding"/>
    <property type="evidence" value="ECO:0007669"/>
    <property type="project" value="InterPro"/>
</dbReference>
<dbReference type="Pfam" id="PF22725">
    <property type="entry name" value="GFO_IDH_MocA_C3"/>
    <property type="match status" value="1"/>
</dbReference>
<feature type="domain" description="GFO/IDH/MocA-like oxidoreductase" evidence="3">
    <location>
        <begin position="167"/>
        <end position="244"/>
    </location>
</feature>
<dbReference type="PANTHER" id="PTHR43818">
    <property type="entry name" value="BCDNA.GH03377"/>
    <property type="match status" value="1"/>
</dbReference>
<reference evidence="4 5" key="1">
    <citation type="submission" date="2012-01" db="EMBL/GenBank/DDBJ databases">
        <title>Improved High-Quality Draft sequence of Saccharomonospora xinjiangensis XJ-54.</title>
        <authorList>
            <consortium name="US DOE Joint Genome Institute"/>
            <person name="Lucas S."/>
            <person name="Han J."/>
            <person name="Lapidus A."/>
            <person name="Cheng J.-F."/>
            <person name="Goodwin L."/>
            <person name="Pitluck S."/>
            <person name="Peters L."/>
            <person name="Mikhailova N."/>
            <person name="Teshima H."/>
            <person name="Detter J.C."/>
            <person name="Han C."/>
            <person name="Tapia R."/>
            <person name="Land M."/>
            <person name="Hauser L."/>
            <person name="Kyrpides N."/>
            <person name="Ivanova N."/>
            <person name="Pagani I."/>
            <person name="Brambilla E.-M."/>
            <person name="Klenk H.-P."/>
            <person name="Woyke T."/>
        </authorList>
    </citation>
    <scope>NUCLEOTIDE SEQUENCE [LARGE SCALE GENOMIC DNA]</scope>
    <source>
        <strain evidence="4 5">XJ-54</strain>
    </source>
</reference>
<dbReference type="RefSeq" id="WP_006238656.1">
    <property type="nucleotide sequence ID" value="NZ_JH636049.1"/>
</dbReference>
<dbReference type="HOGENOM" id="CLU_081768_0_0_11"/>
<dbReference type="Gene3D" id="3.30.360.10">
    <property type="entry name" value="Dihydrodipicolinate Reductase, domain 2"/>
    <property type="match status" value="1"/>
</dbReference>
<dbReference type="STRING" id="882086.SacxiDRAFT_2277"/>
<organism evidence="4 5">
    <name type="scientific">Saccharomonospora xinjiangensis XJ-54</name>
    <dbReference type="NCBI Taxonomy" id="882086"/>
    <lineage>
        <taxon>Bacteria</taxon>
        <taxon>Bacillati</taxon>
        <taxon>Actinomycetota</taxon>
        <taxon>Actinomycetes</taxon>
        <taxon>Pseudonocardiales</taxon>
        <taxon>Pseudonocardiaceae</taxon>
        <taxon>Saccharomonospora</taxon>
    </lineage>
</organism>
<dbReference type="Gene3D" id="3.40.50.720">
    <property type="entry name" value="NAD(P)-binding Rossmann-like Domain"/>
    <property type="match status" value="1"/>
</dbReference>
<evidence type="ECO:0000259" key="2">
    <source>
        <dbReference type="Pfam" id="PF01408"/>
    </source>
</evidence>
<dbReference type="AlphaFoldDB" id="I0V304"/>
<name>I0V304_9PSEU</name>
<dbReference type="EMBL" id="JH636049">
    <property type="protein sequence ID" value="EID54507.1"/>
    <property type="molecule type" value="Genomic_DNA"/>
</dbReference>
<dbReference type="eggNOG" id="COG0673">
    <property type="taxonomic scope" value="Bacteria"/>
</dbReference>
<evidence type="ECO:0000313" key="4">
    <source>
        <dbReference type="EMBL" id="EID54507.1"/>
    </source>
</evidence>
<dbReference type="InterPro" id="IPR000683">
    <property type="entry name" value="Gfo/Idh/MocA-like_OxRdtase_N"/>
</dbReference>
<dbReference type="SUPFAM" id="SSF51735">
    <property type="entry name" value="NAD(P)-binding Rossmann-fold domains"/>
    <property type="match status" value="1"/>
</dbReference>
<feature type="domain" description="Gfo/Idh/MocA-like oxidoreductase N-terminal" evidence="2">
    <location>
        <begin position="11"/>
        <end position="123"/>
    </location>
</feature>
<dbReference type="InterPro" id="IPR050463">
    <property type="entry name" value="Gfo/Idh/MocA_oxidrdct_glycsds"/>
</dbReference>
<dbReference type="PANTHER" id="PTHR43818:SF11">
    <property type="entry name" value="BCDNA.GH03377"/>
    <property type="match status" value="1"/>
</dbReference>
<dbReference type="Proteomes" id="UP000004691">
    <property type="component" value="Unassembled WGS sequence"/>
</dbReference>